<evidence type="ECO:0000313" key="4">
    <source>
        <dbReference type="EMBL" id="HJB58705.1"/>
    </source>
</evidence>
<proteinExistence type="inferred from homology"/>
<comment type="caution">
    <text evidence="4">The sequence shown here is derived from an EMBL/GenBank/DDBJ whole genome shotgun (WGS) entry which is preliminary data.</text>
</comment>
<organism evidence="4 5">
    <name type="scientific">Candidatus Faecalibacterium faecipullorum</name>
    <dbReference type="NCBI Taxonomy" id="2838578"/>
    <lineage>
        <taxon>Bacteria</taxon>
        <taxon>Bacillati</taxon>
        <taxon>Bacillota</taxon>
        <taxon>Clostridia</taxon>
        <taxon>Eubacteriales</taxon>
        <taxon>Oscillospiraceae</taxon>
        <taxon>Faecalibacterium</taxon>
    </lineage>
</organism>
<dbReference type="Pfam" id="PF18389">
    <property type="entry name" value="TrmO_C"/>
    <property type="match status" value="1"/>
</dbReference>
<dbReference type="Pfam" id="PF01980">
    <property type="entry name" value="TrmO_N"/>
    <property type="match status" value="1"/>
</dbReference>
<sequence>MPQEAFVMRPVARIESDFAEKFGIPRQSGLVDALCARVVFEPAYRDRSAVRGLEQFSHIWLLWQFSEVRQTGWSPTVRPPRLGGNTRVGVFATRSPYRPNPIGLSCVRLERVEQDEALGPVLWVRGADLLDGTPIYDIKPYIPFADCRPDASEGYTAQTRGYRLEVRCPEGLRADLPAGKWEALAGVLSGDPRPSYQEDPERVYGMKFAGYEVGFTVADSVLTVCRIRPVRPGQEG</sequence>
<dbReference type="InterPro" id="IPR036413">
    <property type="entry name" value="YaeB-like_sf"/>
</dbReference>
<keyword evidence="1" id="KW-0949">S-adenosyl-L-methionine</keyword>
<evidence type="ECO:0000259" key="3">
    <source>
        <dbReference type="PROSITE" id="PS51668"/>
    </source>
</evidence>
<feature type="domain" description="TsaA-like" evidence="3">
    <location>
        <begin position="8"/>
        <end position="150"/>
    </location>
</feature>
<dbReference type="PANTHER" id="PTHR12818:SF0">
    <property type="entry name" value="TRNA (ADENINE(37)-N6)-METHYLTRANSFERASE"/>
    <property type="match status" value="1"/>
</dbReference>
<dbReference type="SUPFAM" id="SSF118196">
    <property type="entry name" value="YaeB-like"/>
    <property type="match status" value="1"/>
</dbReference>
<dbReference type="InterPro" id="IPR023370">
    <property type="entry name" value="TrmO-like_N"/>
</dbReference>
<dbReference type="AlphaFoldDB" id="A0A9D2MD89"/>
<dbReference type="Gene3D" id="2.40.30.70">
    <property type="entry name" value="YaeB-like"/>
    <property type="match status" value="1"/>
</dbReference>
<evidence type="ECO:0000313" key="5">
    <source>
        <dbReference type="Proteomes" id="UP000824211"/>
    </source>
</evidence>
<dbReference type="InterPro" id="IPR041369">
    <property type="entry name" value="TrmO_C"/>
</dbReference>
<protein>
    <submittedName>
        <fullName evidence="4">tRNA (N6-threonylcarbamoyladenosine(37)-N6)-methyltransferase TrmO</fullName>
    </submittedName>
</protein>
<dbReference type="NCBIfam" id="TIGR00104">
    <property type="entry name" value="tRNA_TsaA"/>
    <property type="match status" value="1"/>
</dbReference>
<dbReference type="InterPro" id="IPR023368">
    <property type="entry name" value="UPF0066_cons_site"/>
</dbReference>
<dbReference type="CDD" id="cd09281">
    <property type="entry name" value="UPF0066"/>
    <property type="match status" value="1"/>
</dbReference>
<dbReference type="InterPro" id="IPR040372">
    <property type="entry name" value="YaeB-like"/>
</dbReference>
<dbReference type="PROSITE" id="PS01318">
    <property type="entry name" value="TSAA_1"/>
    <property type="match status" value="1"/>
</dbReference>
<reference evidence="4" key="2">
    <citation type="submission" date="2021-04" db="EMBL/GenBank/DDBJ databases">
        <authorList>
            <person name="Gilroy R."/>
        </authorList>
    </citation>
    <scope>NUCLEOTIDE SEQUENCE</scope>
    <source>
        <strain evidence="4">ChiHjej9B8-13557</strain>
    </source>
</reference>
<dbReference type="EMBL" id="DWXX01000062">
    <property type="protein sequence ID" value="HJB58705.1"/>
    <property type="molecule type" value="Genomic_DNA"/>
</dbReference>
<gene>
    <name evidence="4" type="primary">tsaA</name>
    <name evidence="4" type="ORF">H9771_03440</name>
</gene>
<evidence type="ECO:0000256" key="2">
    <source>
        <dbReference type="ARBA" id="ARBA00033753"/>
    </source>
</evidence>
<dbReference type="PROSITE" id="PS51668">
    <property type="entry name" value="TSAA_2"/>
    <property type="match status" value="1"/>
</dbReference>
<evidence type="ECO:0000256" key="1">
    <source>
        <dbReference type="ARBA" id="ARBA00022691"/>
    </source>
</evidence>
<dbReference type="Proteomes" id="UP000824211">
    <property type="component" value="Unassembled WGS sequence"/>
</dbReference>
<comment type="similarity">
    <text evidence="2">Belongs to the tRNA methyltransferase O family.</text>
</comment>
<name>A0A9D2MD89_9FIRM</name>
<reference evidence="4" key="1">
    <citation type="journal article" date="2021" name="PeerJ">
        <title>Extensive microbial diversity within the chicken gut microbiome revealed by metagenomics and culture.</title>
        <authorList>
            <person name="Gilroy R."/>
            <person name="Ravi A."/>
            <person name="Getino M."/>
            <person name="Pursley I."/>
            <person name="Horton D.L."/>
            <person name="Alikhan N.F."/>
            <person name="Baker D."/>
            <person name="Gharbi K."/>
            <person name="Hall N."/>
            <person name="Watson M."/>
            <person name="Adriaenssens E.M."/>
            <person name="Foster-Nyarko E."/>
            <person name="Jarju S."/>
            <person name="Secka A."/>
            <person name="Antonio M."/>
            <person name="Oren A."/>
            <person name="Chaudhuri R.R."/>
            <person name="La Ragione R."/>
            <person name="Hildebrand F."/>
            <person name="Pallen M.J."/>
        </authorList>
    </citation>
    <scope>NUCLEOTIDE SEQUENCE</scope>
    <source>
        <strain evidence="4">ChiHjej9B8-13557</strain>
    </source>
</reference>
<dbReference type="PANTHER" id="PTHR12818">
    <property type="entry name" value="TRNA (ADENINE(37)-N6)-METHYLTRANSFERASE"/>
    <property type="match status" value="1"/>
</dbReference>
<accession>A0A9D2MD89</accession>
<dbReference type="InterPro" id="IPR036414">
    <property type="entry name" value="YaeB_N_sf"/>
</dbReference>
<dbReference type="Gene3D" id="3.30.2310.10">
    <property type="entry name" value="YaeB-like"/>
    <property type="match status" value="1"/>
</dbReference>